<dbReference type="OrthoDB" id="9799122at2"/>
<dbReference type="Proteomes" id="UP000184536">
    <property type="component" value="Unassembled WGS sequence"/>
</dbReference>
<dbReference type="RefSeq" id="WP_110940362.1">
    <property type="nucleotide sequence ID" value="NZ_FQZV01000012.1"/>
</dbReference>
<dbReference type="EMBL" id="FQZV01000012">
    <property type="protein sequence ID" value="SHJ01827.1"/>
    <property type="molecule type" value="Genomic_DNA"/>
</dbReference>
<name>A0A1M6FVY2_9FIRM</name>
<keyword evidence="2" id="KW-0413">Isomerase</keyword>
<dbReference type="Gene3D" id="3.40.30.10">
    <property type="entry name" value="Glutaredoxin"/>
    <property type="match status" value="1"/>
</dbReference>
<organism evidence="2 3">
    <name type="scientific">Geosporobacter subterraneus DSM 17957</name>
    <dbReference type="NCBI Taxonomy" id="1121919"/>
    <lineage>
        <taxon>Bacteria</taxon>
        <taxon>Bacillati</taxon>
        <taxon>Bacillota</taxon>
        <taxon>Clostridia</taxon>
        <taxon>Peptostreptococcales</taxon>
        <taxon>Thermotaleaceae</taxon>
        <taxon>Geosporobacter</taxon>
    </lineage>
</organism>
<evidence type="ECO:0000313" key="3">
    <source>
        <dbReference type="Proteomes" id="UP000184536"/>
    </source>
</evidence>
<reference evidence="3" key="1">
    <citation type="submission" date="2016-11" db="EMBL/GenBank/DDBJ databases">
        <authorList>
            <person name="Varghese N."/>
            <person name="Submissions S."/>
        </authorList>
    </citation>
    <scope>NUCLEOTIDE SEQUENCE [LARGE SCALE GENOMIC DNA]</scope>
    <source>
        <strain evidence="3">DSM 17957</strain>
    </source>
</reference>
<dbReference type="AlphaFoldDB" id="A0A1M6FVY2"/>
<keyword evidence="3" id="KW-1185">Reference proteome</keyword>
<dbReference type="SUPFAM" id="SSF52833">
    <property type="entry name" value="Thioredoxin-like"/>
    <property type="match status" value="1"/>
</dbReference>
<proteinExistence type="predicted"/>
<sequence length="214" mass="24922">MIQSLEGKSITEPMKGVGLLKEIIFIFDYICPYCYLMLPEIERLYSEHRIKVSWIPTEIYPEIPPEGTDLKNFLGTRKVEKAYKLIKAQAKKKNLVFYLPERIYNTRLARMLTAYAFNKVPMEEILHAFYNSVFVYNKNIGDHRVLQKICLQLGISWDDFLQRMEDEHLLAVIGSWEDMIKPYSVEVVPTIASGENILAEGVCSYEELVKMINK</sequence>
<dbReference type="InterPro" id="IPR036249">
    <property type="entry name" value="Thioredoxin-like_sf"/>
</dbReference>
<dbReference type="GO" id="GO:0004602">
    <property type="term" value="F:glutathione peroxidase activity"/>
    <property type="evidence" value="ECO:0007669"/>
    <property type="project" value="TreeGrafter"/>
</dbReference>
<evidence type="ECO:0000313" key="2">
    <source>
        <dbReference type="EMBL" id="SHJ01827.1"/>
    </source>
</evidence>
<dbReference type="GO" id="GO:0016853">
    <property type="term" value="F:isomerase activity"/>
    <property type="evidence" value="ECO:0007669"/>
    <property type="project" value="UniProtKB-KW"/>
</dbReference>
<evidence type="ECO:0000259" key="1">
    <source>
        <dbReference type="Pfam" id="PF01323"/>
    </source>
</evidence>
<dbReference type="PANTHER" id="PTHR42943">
    <property type="entry name" value="GLUTATHIONE S-TRANSFERASE KAPPA"/>
    <property type="match status" value="1"/>
</dbReference>
<accession>A0A1M6FVY2</accession>
<protein>
    <submittedName>
        <fullName evidence="2">Predicted dithiol-disulfide isomerase, DsbA family</fullName>
    </submittedName>
</protein>
<dbReference type="GO" id="GO:0004364">
    <property type="term" value="F:glutathione transferase activity"/>
    <property type="evidence" value="ECO:0007669"/>
    <property type="project" value="TreeGrafter"/>
</dbReference>
<dbReference type="InterPro" id="IPR051924">
    <property type="entry name" value="GST_Kappa/NadH"/>
</dbReference>
<dbReference type="STRING" id="1121919.SAMN02745975_01110"/>
<gene>
    <name evidence="2" type="ORF">SAMN02745975_01110</name>
</gene>
<dbReference type="PANTHER" id="PTHR42943:SF4">
    <property type="entry name" value="C2H2-TYPE DOMAIN-CONTAINING PROTEIN"/>
    <property type="match status" value="1"/>
</dbReference>
<dbReference type="Pfam" id="PF01323">
    <property type="entry name" value="DSBA"/>
    <property type="match status" value="1"/>
</dbReference>
<dbReference type="InterPro" id="IPR001853">
    <property type="entry name" value="DSBA-like_thioredoxin_dom"/>
</dbReference>
<feature type="domain" description="DSBA-like thioredoxin" evidence="1">
    <location>
        <begin position="23"/>
        <end position="208"/>
    </location>
</feature>
<dbReference type="GO" id="GO:0006749">
    <property type="term" value="P:glutathione metabolic process"/>
    <property type="evidence" value="ECO:0007669"/>
    <property type="project" value="TreeGrafter"/>
</dbReference>